<dbReference type="InterPro" id="IPR005922">
    <property type="entry name" value="Phe_NH3-lyase"/>
</dbReference>
<protein>
    <recommendedName>
        <fullName evidence="6">Phenylalanine ammonia-lyase</fullName>
    </recommendedName>
</protein>
<dbReference type="SUPFAM" id="SSF48557">
    <property type="entry name" value="L-aspartase-like"/>
    <property type="match status" value="1"/>
</dbReference>
<dbReference type="Gene3D" id="1.10.274.20">
    <property type="entry name" value="Phenylalanine ammonia-lyase 1, domain 3"/>
    <property type="match status" value="1"/>
</dbReference>
<dbReference type="AlphaFoldDB" id="A0AA39UYL0"/>
<dbReference type="Gene3D" id="1.20.200.10">
    <property type="entry name" value="Fumarase/aspartase (Central domain)"/>
    <property type="match status" value="1"/>
</dbReference>
<dbReference type="Pfam" id="PF00221">
    <property type="entry name" value="Lyase_aromatic"/>
    <property type="match status" value="1"/>
</dbReference>
<dbReference type="GO" id="GO:0005737">
    <property type="term" value="C:cytoplasm"/>
    <property type="evidence" value="ECO:0007669"/>
    <property type="project" value="InterPro"/>
</dbReference>
<accession>A0AA39UYL0</accession>
<evidence type="ECO:0000256" key="3">
    <source>
        <dbReference type="SAM" id="MobiDB-lite"/>
    </source>
</evidence>
<dbReference type="Proteomes" id="UP001166286">
    <property type="component" value="Unassembled WGS sequence"/>
</dbReference>
<name>A0AA39UYL0_9LECA</name>
<evidence type="ECO:0008006" key="6">
    <source>
        <dbReference type="Google" id="ProtNLM"/>
    </source>
</evidence>
<keyword evidence="5" id="KW-1185">Reference proteome</keyword>
<dbReference type="Gene3D" id="1.10.275.10">
    <property type="entry name" value="Fumarase/aspartase (N-terminal domain)"/>
    <property type="match status" value="1"/>
</dbReference>
<dbReference type="CDD" id="cd00332">
    <property type="entry name" value="PAL-HAL"/>
    <property type="match status" value="1"/>
</dbReference>
<comment type="caution">
    <text evidence="4">The sequence shown here is derived from an EMBL/GenBank/DDBJ whole genome shotgun (WGS) entry which is preliminary data.</text>
</comment>
<organism evidence="4 5">
    <name type="scientific">Cladonia borealis</name>
    <dbReference type="NCBI Taxonomy" id="184061"/>
    <lineage>
        <taxon>Eukaryota</taxon>
        <taxon>Fungi</taxon>
        <taxon>Dikarya</taxon>
        <taxon>Ascomycota</taxon>
        <taxon>Pezizomycotina</taxon>
        <taxon>Lecanoromycetes</taxon>
        <taxon>OSLEUM clade</taxon>
        <taxon>Lecanoromycetidae</taxon>
        <taxon>Lecanorales</taxon>
        <taxon>Lecanorineae</taxon>
        <taxon>Cladoniaceae</taxon>
        <taxon>Cladonia</taxon>
    </lineage>
</organism>
<dbReference type="GO" id="GO:0006559">
    <property type="term" value="P:L-phenylalanine catabolic process"/>
    <property type="evidence" value="ECO:0007669"/>
    <property type="project" value="InterPro"/>
</dbReference>
<evidence type="ECO:0000256" key="2">
    <source>
        <dbReference type="RuleBase" id="RU003954"/>
    </source>
</evidence>
<dbReference type="PANTHER" id="PTHR10362">
    <property type="entry name" value="HISTIDINE AMMONIA-LYASE"/>
    <property type="match status" value="1"/>
</dbReference>
<feature type="compositionally biased region" description="Basic and acidic residues" evidence="3">
    <location>
        <begin position="33"/>
        <end position="46"/>
    </location>
</feature>
<dbReference type="EMBL" id="JAFEKC020000019">
    <property type="protein sequence ID" value="KAK0508918.1"/>
    <property type="molecule type" value="Genomic_DNA"/>
</dbReference>
<dbReference type="InterPro" id="IPR008948">
    <property type="entry name" value="L-Aspartase-like"/>
</dbReference>
<reference evidence="4" key="1">
    <citation type="submission" date="2023-03" db="EMBL/GenBank/DDBJ databases">
        <title>Complete genome of Cladonia borealis.</title>
        <authorList>
            <person name="Park H."/>
        </authorList>
    </citation>
    <scope>NUCLEOTIDE SEQUENCE</scope>
    <source>
        <strain evidence="4">ANT050790</strain>
    </source>
</reference>
<gene>
    <name evidence="4" type="ORF">JMJ35_008289</name>
</gene>
<dbReference type="InterPro" id="IPR024083">
    <property type="entry name" value="Fumarase/histidase_N"/>
</dbReference>
<dbReference type="InterPro" id="IPR001106">
    <property type="entry name" value="Aromatic_Lyase"/>
</dbReference>
<evidence type="ECO:0000256" key="1">
    <source>
        <dbReference type="ARBA" id="ARBA00007238"/>
    </source>
</evidence>
<keyword evidence="2" id="KW-0456">Lyase</keyword>
<evidence type="ECO:0000313" key="4">
    <source>
        <dbReference type="EMBL" id="KAK0508918.1"/>
    </source>
</evidence>
<evidence type="ECO:0000313" key="5">
    <source>
        <dbReference type="Proteomes" id="UP001166286"/>
    </source>
</evidence>
<dbReference type="NCBIfam" id="TIGR01226">
    <property type="entry name" value="phe_am_lyase"/>
    <property type="match status" value="1"/>
</dbReference>
<proteinExistence type="inferred from homology"/>
<dbReference type="InterPro" id="IPR023144">
    <property type="entry name" value="Phe_NH3-lyase_shielding_dom_sf"/>
</dbReference>
<dbReference type="GO" id="GO:0016841">
    <property type="term" value="F:ammonia-lyase activity"/>
    <property type="evidence" value="ECO:0007669"/>
    <property type="project" value="InterPro"/>
</dbReference>
<comment type="similarity">
    <text evidence="1 2">Belongs to the PAL/histidase family.</text>
</comment>
<feature type="region of interest" description="Disordered" evidence="3">
    <location>
        <begin position="18"/>
        <end position="48"/>
    </location>
</feature>
<sequence>MQMIRGLPPAIRLDNEARPSYQLPISTSPTGVSEHRLDPTKQDQVQRESSFVQSVRKSRHGCIVLSRWDKLFQIINGNDGNLTIDGESLDPVVVVAVARYGVSVKIGEHVSKSVDRSSAFLKASLSNGHTIYGVNTGFGGSANTHTSKLEKLQQNLISLLNCGILNDPKTSRLLGRKSSAALPEGARFETALPNEDPMTSSTMPEAWVRSPLAIRSNSLARGNSGVRSVLVDGLIYMLENNIIPVIPLRGSISASEDLIPLSYVAGALQGSPGVQVWVDGSDGRRQLRADVALSNYSKAPLRLGPKEGLAIVNGTAVSAGVGALALHDAHGLIILSQLLTAMGVEALRGSVESFDPFFAQSRPHLGQAESARNIRSFLFGSQLLSKEKADSMHGDCLPQDRYSFRTAAQWLGPQIEDMILADEQISVEINSTTDNPIIDTTNGKILHGGNFQAMSITSAVEKIRRSLQVIGRMLFSQCTELMNPVTNNGLPPNLTADEPSESFLLKGIDICVASLQAELGFLTMPIEPHVQNAEMGNQSLNSLALLSARYTHTAINVLSQLSAAYLLTLCQALDLRVLNIRFLMDLEPRLRVHITDCLNLYLTELDQLYSNLWMQFKRDYRKTAGIDSTQRFSSIVQSLQPMIISHAYSCSKKDTLLTLETIKQWTEQCSGLSPQSYRTARRLYGANPDASGYLATSSKRIYKYIRETLGVSFQISLDAEDGGVELPKRIGSPENLTIGAQVSKINSAIQNGAIHVPVMECLRKVDNES</sequence>